<keyword evidence="1" id="KW-0732">Signal</keyword>
<gene>
    <name evidence="3" type="ORF">NMU02_00275</name>
</gene>
<dbReference type="Pfam" id="PF21012">
    <property type="entry name" value="DUF6850"/>
    <property type="match status" value="1"/>
</dbReference>
<evidence type="ECO:0000256" key="1">
    <source>
        <dbReference type="SAM" id="SignalP"/>
    </source>
</evidence>
<dbReference type="Proteomes" id="UP001205603">
    <property type="component" value="Unassembled WGS sequence"/>
</dbReference>
<feature type="signal peptide" evidence="1">
    <location>
        <begin position="1"/>
        <end position="20"/>
    </location>
</feature>
<evidence type="ECO:0000313" key="3">
    <source>
        <dbReference type="EMBL" id="MCP9610528.1"/>
    </source>
</evidence>
<accession>A0ABT1MD06</accession>
<dbReference type="InterPro" id="IPR049236">
    <property type="entry name" value="DUF6850"/>
</dbReference>
<keyword evidence="4" id="KW-1185">Reference proteome</keyword>
<evidence type="ECO:0000259" key="2">
    <source>
        <dbReference type="Pfam" id="PF21012"/>
    </source>
</evidence>
<proteinExistence type="predicted"/>
<dbReference type="EMBL" id="JANDHW010000001">
    <property type="protein sequence ID" value="MCP9610528.1"/>
    <property type="molecule type" value="Genomic_DNA"/>
</dbReference>
<feature type="chain" id="PRO_5046467359" description="DUF6850 domain-containing protein" evidence="1">
    <location>
        <begin position="21"/>
        <end position="514"/>
    </location>
</feature>
<feature type="domain" description="DUF6850" evidence="2">
    <location>
        <begin position="45"/>
        <end position="514"/>
    </location>
</feature>
<dbReference type="RefSeq" id="WP_255025030.1">
    <property type="nucleotide sequence ID" value="NZ_JANDHW010000001.1"/>
</dbReference>
<protein>
    <recommendedName>
        <fullName evidence="2">DUF6850 domain-containing protein</fullName>
    </recommendedName>
</protein>
<comment type="caution">
    <text evidence="3">The sequence shown here is derived from an EMBL/GenBank/DDBJ whole genome shotgun (WGS) entry which is preliminary data.</text>
</comment>
<evidence type="ECO:0000313" key="4">
    <source>
        <dbReference type="Proteomes" id="UP001205603"/>
    </source>
</evidence>
<reference evidence="3 4" key="1">
    <citation type="submission" date="2022-07" db="EMBL/GenBank/DDBJ databases">
        <title>Fecal culturing of patients with breast cancer.</title>
        <authorList>
            <person name="Teng N.M.Y."/>
            <person name="Kiu R."/>
            <person name="Evans R."/>
            <person name="Baker D.J."/>
            <person name="Zenner C."/>
            <person name="Robinson S.D."/>
            <person name="Hall L.J."/>
        </authorList>
    </citation>
    <scope>NUCLEOTIDE SEQUENCE [LARGE SCALE GENOMIC DNA]</scope>
    <source>
        <strain evidence="3 4">LH1063</strain>
    </source>
</reference>
<name>A0ABT1MD06_9BACT</name>
<organism evidence="3 4">
    <name type="scientific">Coprobacter tertius</name>
    <dbReference type="NCBI Taxonomy" id="2944915"/>
    <lineage>
        <taxon>Bacteria</taxon>
        <taxon>Pseudomonadati</taxon>
        <taxon>Bacteroidota</taxon>
        <taxon>Bacteroidia</taxon>
        <taxon>Bacteroidales</taxon>
        <taxon>Barnesiellaceae</taxon>
        <taxon>Coprobacter</taxon>
    </lineage>
</organism>
<sequence>MLLKIKSVILVSMFSLMVFAQEKSTYPYYRDALYLGNIYSGSTNPVAISHAPFLSIADIGIKYHFEDGDFRAKDQTGKETGFDVSMWGIKKFNRISFEGGISYYNDVQRDKSWNTTLFIAPSNPFILADSVASRYNVERFSLNGGFAYEISPMVKLGLRAFYEVGSSADQTDPRPDTKAMKFRINPGLTFALSRYWELGISGEYRMMNEQTDYTCVRTEKNYTFFLFSGLGTYLGRTGVSYSRQYKGRAYNGALQAVFANGFISNMIEAGIDRNQEEAIDGGKSDKFLGGKYNNSTFFVTERFQVRSERLYHNITLDALYSDSKGTWYNQKQMNSDTGEGYWEVMSSEIKHKEKTMTARLGYRMDIMRGETPTLTWSVTLGYGKTETHNYPEDYTANHSYMNVKADIAKHFNIKKSVFTVSLYGNYRNKLSADLDTRDLRIYNEFTLPMWGYTTASAVGAGGELNVRLPLPFKGFTSYLGMFARGGYITCLSSEYEPLKNANRSHVNAGVNFIF</sequence>